<dbReference type="RefSeq" id="WP_101290994.1">
    <property type="nucleotide sequence ID" value="NZ_FOUQ01000002.1"/>
</dbReference>
<keyword evidence="5" id="KW-0411">Iron-sulfur</keyword>
<keyword evidence="1" id="KW-0004">4Fe-4S</keyword>
<protein>
    <submittedName>
        <fullName evidence="8">4Fe-4S ferredoxin</fullName>
    </submittedName>
</protein>
<dbReference type="Pfam" id="PF12838">
    <property type="entry name" value="Fer4_7"/>
    <property type="match status" value="1"/>
</dbReference>
<feature type="domain" description="4Fe-4S ferredoxin-type" evidence="7">
    <location>
        <begin position="33"/>
        <end position="62"/>
    </location>
</feature>
<dbReference type="GO" id="GO:0051539">
    <property type="term" value="F:4 iron, 4 sulfur cluster binding"/>
    <property type="evidence" value="ECO:0007669"/>
    <property type="project" value="UniProtKB-KW"/>
</dbReference>
<dbReference type="GO" id="GO:0016020">
    <property type="term" value="C:membrane"/>
    <property type="evidence" value="ECO:0007669"/>
    <property type="project" value="InterPro"/>
</dbReference>
<sequence length="167" mass="18722">MNFLTIFARNLKQGPQTEAFPLGPAFTPERLRGRIEFNAATCEGCRICERVCPANAIRFAKTPDGMTFDCWHNTCVFCGNCEFYCPTDAIHQTNDWDLSHVNADKFDMVEHGLIPNQTCVECGATALNTAPMVKNAKPPLSTEEYAEVRARCPKCRAKYLKNRKVPA</sequence>
<dbReference type="InterPro" id="IPR017896">
    <property type="entry name" value="4Fe4S_Fe-S-bd"/>
</dbReference>
<dbReference type="EMBL" id="PJNW01000017">
    <property type="protein sequence ID" value="PKR87484.1"/>
    <property type="molecule type" value="Genomic_DNA"/>
</dbReference>
<organism evidence="8 9">
    <name type="scientific">Pleomorphomonas diazotrophica</name>
    <dbReference type="NCBI Taxonomy" id="1166257"/>
    <lineage>
        <taxon>Bacteria</taxon>
        <taxon>Pseudomonadati</taxon>
        <taxon>Pseudomonadota</taxon>
        <taxon>Alphaproteobacteria</taxon>
        <taxon>Hyphomicrobiales</taxon>
        <taxon>Pleomorphomonadaceae</taxon>
        <taxon>Pleomorphomonas</taxon>
    </lineage>
</organism>
<dbReference type="OrthoDB" id="9808559at2"/>
<keyword evidence="2" id="KW-0479">Metal-binding</keyword>
<comment type="caution">
    <text evidence="8">The sequence shown here is derived from an EMBL/GenBank/DDBJ whole genome shotgun (WGS) entry which is preliminary data.</text>
</comment>
<evidence type="ECO:0000256" key="2">
    <source>
        <dbReference type="ARBA" id="ARBA00022723"/>
    </source>
</evidence>
<evidence type="ECO:0000259" key="7">
    <source>
        <dbReference type="PROSITE" id="PS51379"/>
    </source>
</evidence>
<dbReference type="SUPFAM" id="SSF54862">
    <property type="entry name" value="4Fe-4S ferredoxins"/>
    <property type="match status" value="1"/>
</dbReference>
<dbReference type="PROSITE" id="PS51379">
    <property type="entry name" value="4FE4S_FER_2"/>
    <property type="match status" value="2"/>
</dbReference>
<evidence type="ECO:0000256" key="1">
    <source>
        <dbReference type="ARBA" id="ARBA00022485"/>
    </source>
</evidence>
<dbReference type="InterPro" id="IPR017900">
    <property type="entry name" value="4Fe4S_Fe_S_CS"/>
</dbReference>
<evidence type="ECO:0000256" key="3">
    <source>
        <dbReference type="ARBA" id="ARBA00022737"/>
    </source>
</evidence>
<evidence type="ECO:0000313" key="9">
    <source>
        <dbReference type="Proteomes" id="UP000233491"/>
    </source>
</evidence>
<dbReference type="PANTHER" id="PTHR10849">
    <property type="entry name" value="NADH DEHYDROGENASE UBIQUINONE IRON-SULFUR PROTEIN 8, MITOCHONDRIAL"/>
    <property type="match status" value="1"/>
</dbReference>
<dbReference type="PROSITE" id="PS00198">
    <property type="entry name" value="4FE4S_FER_1"/>
    <property type="match status" value="1"/>
</dbReference>
<evidence type="ECO:0000256" key="4">
    <source>
        <dbReference type="ARBA" id="ARBA00023004"/>
    </source>
</evidence>
<dbReference type="AlphaFoldDB" id="A0A1I4RLS0"/>
<dbReference type="GO" id="GO:0016651">
    <property type="term" value="F:oxidoreductase activity, acting on NAD(P)H"/>
    <property type="evidence" value="ECO:0007669"/>
    <property type="project" value="InterPro"/>
</dbReference>
<dbReference type="InterPro" id="IPR010226">
    <property type="entry name" value="NADH_quinone_OxRdtase_chainI"/>
</dbReference>
<evidence type="ECO:0000256" key="5">
    <source>
        <dbReference type="ARBA" id="ARBA00023014"/>
    </source>
</evidence>
<keyword evidence="9" id="KW-1185">Reference proteome</keyword>
<dbReference type="Proteomes" id="UP000233491">
    <property type="component" value="Unassembled WGS sequence"/>
</dbReference>
<evidence type="ECO:0000313" key="8">
    <source>
        <dbReference type="EMBL" id="PKR87484.1"/>
    </source>
</evidence>
<dbReference type="GO" id="GO:0046872">
    <property type="term" value="F:metal ion binding"/>
    <property type="evidence" value="ECO:0007669"/>
    <property type="project" value="UniProtKB-KW"/>
</dbReference>
<feature type="domain" description="4Fe-4S ferredoxin-type" evidence="7">
    <location>
        <begin position="64"/>
        <end position="95"/>
    </location>
</feature>
<accession>A0A1I4RLS0</accession>
<evidence type="ECO:0000256" key="6">
    <source>
        <dbReference type="ARBA" id="ARBA00023075"/>
    </source>
</evidence>
<reference evidence="8 9" key="1">
    <citation type="submission" date="2017-12" db="EMBL/GenBank/DDBJ databases">
        <title>Anaerobic carbon monoxide metabolism by Pleomorphomonas carboxyditropha sp. nov., a new mesophilic hydrogenogenic carboxidotroph.</title>
        <authorList>
            <person name="Esquivel-Elizondo S."/>
            <person name="Krajmalnik-Brown R."/>
        </authorList>
    </citation>
    <scope>NUCLEOTIDE SEQUENCE [LARGE SCALE GENOMIC DNA]</scope>
    <source>
        <strain evidence="8 9">R5-392</strain>
    </source>
</reference>
<proteinExistence type="predicted"/>
<keyword evidence="3" id="KW-0677">Repeat</keyword>
<keyword evidence="6" id="KW-0830">Ubiquinone</keyword>
<keyword evidence="4" id="KW-0408">Iron</keyword>
<dbReference type="Gene3D" id="3.30.70.3270">
    <property type="match status" value="1"/>
</dbReference>
<name>A0A1I4RLS0_9HYPH</name>
<gene>
    <name evidence="8" type="ORF">CXZ10_19245</name>
</gene>